<dbReference type="GO" id="GO:0016491">
    <property type="term" value="F:oxidoreductase activity"/>
    <property type="evidence" value="ECO:0007669"/>
    <property type="project" value="InterPro"/>
</dbReference>
<evidence type="ECO:0000259" key="1">
    <source>
        <dbReference type="SMART" id="SM00829"/>
    </source>
</evidence>
<protein>
    <submittedName>
        <fullName evidence="2">Alcohol dehydrogenase</fullName>
    </submittedName>
</protein>
<dbReference type="PANTHER" id="PTHR45033:SF3">
    <property type="entry name" value="DEHYDROGENASE, PUTATIVE (AFU_ORTHOLOGUE AFUA_2G13270)-RELATED"/>
    <property type="match status" value="1"/>
</dbReference>
<keyword evidence="3" id="KW-1185">Reference proteome</keyword>
<dbReference type="InterPro" id="IPR013149">
    <property type="entry name" value="ADH-like_C"/>
</dbReference>
<dbReference type="Proteomes" id="UP000297647">
    <property type="component" value="Unassembled WGS sequence"/>
</dbReference>
<reference evidence="2 3" key="1">
    <citation type="submission" date="2019-03" db="EMBL/GenBank/DDBJ databases">
        <title>Algoriphagus sp. nov, a new strain isolated from root system soil of mangrove plant Kandelia.</title>
        <authorList>
            <person name="Yin Q."/>
            <person name="Wang K."/>
            <person name="Song Z."/>
        </authorList>
    </citation>
    <scope>NUCLEOTIDE SEQUENCE [LARGE SCALE GENOMIC DNA]</scope>
    <source>
        <strain evidence="2 3">XY-J91</strain>
    </source>
</reference>
<dbReference type="EMBL" id="SPSB01000001">
    <property type="protein sequence ID" value="TFV97613.1"/>
    <property type="molecule type" value="Genomic_DNA"/>
</dbReference>
<dbReference type="InterPro" id="IPR020843">
    <property type="entry name" value="ER"/>
</dbReference>
<dbReference type="RefSeq" id="WP_135070589.1">
    <property type="nucleotide sequence ID" value="NZ_SPSB01000001.1"/>
</dbReference>
<accession>A0A4Y9R202</accession>
<dbReference type="Gene3D" id="3.40.50.720">
    <property type="entry name" value="NAD(P)-binding Rossmann-like Domain"/>
    <property type="match status" value="1"/>
</dbReference>
<dbReference type="AlphaFoldDB" id="A0A4Y9R202"/>
<dbReference type="InterPro" id="IPR036291">
    <property type="entry name" value="NAD(P)-bd_dom_sf"/>
</dbReference>
<gene>
    <name evidence="2" type="ORF">E4S40_02890</name>
</gene>
<proteinExistence type="predicted"/>
<dbReference type="SMART" id="SM00829">
    <property type="entry name" value="PKS_ER"/>
    <property type="match status" value="1"/>
</dbReference>
<comment type="caution">
    <text evidence="2">The sequence shown here is derived from an EMBL/GenBank/DDBJ whole genome shotgun (WGS) entry which is preliminary data.</text>
</comment>
<dbReference type="InterPro" id="IPR011032">
    <property type="entry name" value="GroES-like_sf"/>
</dbReference>
<name>A0A4Y9R202_9BACT</name>
<dbReference type="PANTHER" id="PTHR45033">
    <property type="match status" value="1"/>
</dbReference>
<dbReference type="Pfam" id="PF08240">
    <property type="entry name" value="ADH_N"/>
    <property type="match status" value="1"/>
</dbReference>
<dbReference type="InterPro" id="IPR052711">
    <property type="entry name" value="Zinc_ADH-like"/>
</dbReference>
<dbReference type="SUPFAM" id="SSF50129">
    <property type="entry name" value="GroES-like"/>
    <property type="match status" value="1"/>
</dbReference>
<evidence type="ECO:0000313" key="2">
    <source>
        <dbReference type="EMBL" id="TFV97613.1"/>
    </source>
</evidence>
<feature type="domain" description="Enoyl reductase (ER)" evidence="1">
    <location>
        <begin position="9"/>
        <end position="330"/>
    </location>
</feature>
<evidence type="ECO:0000313" key="3">
    <source>
        <dbReference type="Proteomes" id="UP000297647"/>
    </source>
</evidence>
<sequence length="332" mass="36281">MKGIVLDRSLPSKIEFREVEESPIQPNQVRVSIKAAALNHRDEWCRQGLYPNISDGIILGSDGAGVISALGSEVTQWKVGDEVIINPALFWGNDQRAQSKDFQIIGMPTHGTLANSILVSSDRIHPKPKHLNWEAAAALPLAGLTAFRALVYQGNVQKSDKVLITGFGGGVAQFAAQFAIHYGAEVYVSSSREQKIKKAIELGAKAGFNYKERNWTEEALSVCGGFDLIIDGAAGDGLNDLIKVSRPGGRIVIYGATMGNPGKLEARRIFWNQLKIIGSTMGSDEDFQAMLDFVNEKQVHPIIDQVFRFEEAEQAFDRMKAGSQMGKIVLVP</sequence>
<dbReference type="Pfam" id="PF00107">
    <property type="entry name" value="ADH_zinc_N"/>
    <property type="match status" value="1"/>
</dbReference>
<dbReference type="SUPFAM" id="SSF51735">
    <property type="entry name" value="NAD(P)-binding Rossmann-fold domains"/>
    <property type="match status" value="1"/>
</dbReference>
<organism evidence="2 3">
    <name type="scientific">Algoriphagus kandeliae</name>
    <dbReference type="NCBI Taxonomy" id="2562278"/>
    <lineage>
        <taxon>Bacteria</taxon>
        <taxon>Pseudomonadati</taxon>
        <taxon>Bacteroidota</taxon>
        <taxon>Cytophagia</taxon>
        <taxon>Cytophagales</taxon>
        <taxon>Cyclobacteriaceae</taxon>
        <taxon>Algoriphagus</taxon>
    </lineage>
</organism>
<dbReference type="Gene3D" id="3.90.180.10">
    <property type="entry name" value="Medium-chain alcohol dehydrogenases, catalytic domain"/>
    <property type="match status" value="1"/>
</dbReference>
<dbReference type="OrthoDB" id="9787435at2"/>
<dbReference type="InterPro" id="IPR013154">
    <property type="entry name" value="ADH-like_N"/>
</dbReference>